<keyword evidence="3" id="KW-1185">Reference proteome</keyword>
<gene>
    <name evidence="2" type="ORF">C5167_022903</name>
</gene>
<dbReference type="OrthoDB" id="781489at2759"/>
<name>A0A4Y7JN41_PAPSO</name>
<dbReference type="OMA" id="FEFSDDC"/>
<feature type="compositionally biased region" description="Low complexity" evidence="1">
    <location>
        <begin position="108"/>
        <end position="117"/>
    </location>
</feature>
<feature type="region of interest" description="Disordered" evidence="1">
    <location>
        <begin position="1"/>
        <end position="22"/>
    </location>
</feature>
<reference evidence="2 3" key="1">
    <citation type="journal article" date="2018" name="Science">
        <title>The opium poppy genome and morphinan production.</title>
        <authorList>
            <person name="Guo L."/>
            <person name="Winzer T."/>
            <person name="Yang X."/>
            <person name="Li Y."/>
            <person name="Ning Z."/>
            <person name="He Z."/>
            <person name="Teodor R."/>
            <person name="Lu Y."/>
            <person name="Bowser T.A."/>
            <person name="Graham I.A."/>
            <person name="Ye K."/>
        </authorList>
    </citation>
    <scope>NUCLEOTIDE SEQUENCE [LARGE SCALE GENOMIC DNA]</scope>
    <source>
        <strain evidence="3">cv. HN1</strain>
        <tissue evidence="2">Leaves</tissue>
    </source>
</reference>
<dbReference type="Proteomes" id="UP000316621">
    <property type="component" value="Chromosome 5"/>
</dbReference>
<protein>
    <submittedName>
        <fullName evidence="2">Uncharacterized protein</fullName>
    </submittedName>
</protein>
<dbReference type="EMBL" id="CM010719">
    <property type="protein sequence ID" value="RZC61149.1"/>
    <property type="molecule type" value="Genomic_DNA"/>
</dbReference>
<dbReference type="Gramene" id="RZC61149">
    <property type="protein sequence ID" value="RZC61149"/>
    <property type="gene ID" value="C5167_022903"/>
</dbReference>
<sequence>MESSSITATTKNSNNKRTRDDSFELLESSLETKRIRENLLILDDDESDESITQDLDSVMKSFEEEISLPPPGDMNNFVVGGDVDEQPDLGFLLEASDDELGLPPCNFSSSSTSTASTEGDAETNYDNSTTTTVGGSDQIWSFDDDQFPNYQDFGIDDENLQQQNNNNIINSDLLGGDFGDGLFEYSDVLSGLSDFSDFSWRPETLPAV</sequence>
<dbReference type="AlphaFoldDB" id="A0A4Y7JN41"/>
<feature type="compositionally biased region" description="Polar residues" evidence="1">
    <location>
        <begin position="1"/>
        <end position="15"/>
    </location>
</feature>
<dbReference type="PANTHER" id="PTHR34539:SF19">
    <property type="entry name" value="T6J4.11 PROTEIN"/>
    <property type="match status" value="1"/>
</dbReference>
<dbReference type="STRING" id="3469.A0A4Y7JN41"/>
<accession>A0A4Y7JN41</accession>
<proteinExistence type="predicted"/>
<evidence type="ECO:0000313" key="2">
    <source>
        <dbReference type="EMBL" id="RZC61149.1"/>
    </source>
</evidence>
<organism evidence="2 3">
    <name type="scientific">Papaver somniferum</name>
    <name type="common">Opium poppy</name>
    <dbReference type="NCBI Taxonomy" id="3469"/>
    <lineage>
        <taxon>Eukaryota</taxon>
        <taxon>Viridiplantae</taxon>
        <taxon>Streptophyta</taxon>
        <taxon>Embryophyta</taxon>
        <taxon>Tracheophyta</taxon>
        <taxon>Spermatophyta</taxon>
        <taxon>Magnoliopsida</taxon>
        <taxon>Ranunculales</taxon>
        <taxon>Papaveraceae</taxon>
        <taxon>Papaveroideae</taxon>
        <taxon>Papaver</taxon>
    </lineage>
</organism>
<feature type="region of interest" description="Disordered" evidence="1">
    <location>
        <begin position="102"/>
        <end position="132"/>
    </location>
</feature>
<evidence type="ECO:0000313" key="3">
    <source>
        <dbReference type="Proteomes" id="UP000316621"/>
    </source>
</evidence>
<dbReference type="PANTHER" id="PTHR34539">
    <property type="entry name" value="T6J4.11 PROTEIN"/>
    <property type="match status" value="1"/>
</dbReference>
<evidence type="ECO:0000256" key="1">
    <source>
        <dbReference type="SAM" id="MobiDB-lite"/>
    </source>
</evidence>